<proteinExistence type="predicted"/>
<keyword evidence="1" id="KW-0472">Membrane</keyword>
<feature type="transmembrane region" description="Helical" evidence="1">
    <location>
        <begin position="116"/>
        <end position="140"/>
    </location>
</feature>
<organism evidence="3 4">
    <name type="scientific">Potamilus streckersoni</name>
    <dbReference type="NCBI Taxonomy" id="2493646"/>
    <lineage>
        <taxon>Eukaryota</taxon>
        <taxon>Metazoa</taxon>
        <taxon>Spiralia</taxon>
        <taxon>Lophotrochozoa</taxon>
        <taxon>Mollusca</taxon>
        <taxon>Bivalvia</taxon>
        <taxon>Autobranchia</taxon>
        <taxon>Heteroconchia</taxon>
        <taxon>Palaeoheterodonta</taxon>
        <taxon>Unionida</taxon>
        <taxon>Unionoidea</taxon>
        <taxon>Unionidae</taxon>
        <taxon>Ambleminae</taxon>
        <taxon>Lampsilini</taxon>
        <taxon>Potamilus</taxon>
    </lineage>
</organism>
<evidence type="ECO:0000313" key="3">
    <source>
        <dbReference type="EMBL" id="KAK3583376.1"/>
    </source>
</evidence>
<reference evidence="3" key="2">
    <citation type="journal article" date="2021" name="Genome Biol. Evol.">
        <title>Developing a high-quality reference genome for a parasitic bivalve with doubly uniparental inheritance (Bivalvia: Unionida).</title>
        <authorList>
            <person name="Smith C.H."/>
        </authorList>
    </citation>
    <scope>NUCLEOTIDE SEQUENCE</scope>
    <source>
        <strain evidence="3">CHS0354</strain>
        <tissue evidence="3">Mantle</tissue>
    </source>
</reference>
<keyword evidence="1" id="KW-0812">Transmembrane</keyword>
<keyword evidence="4" id="KW-1185">Reference proteome</keyword>
<gene>
    <name evidence="3" type="ORF">CHS0354_040338</name>
</gene>
<reference evidence="3" key="1">
    <citation type="journal article" date="2021" name="Genome Biol. Evol.">
        <title>A High-Quality Reference Genome for a Parasitic Bivalve with Doubly Uniparental Inheritance (Bivalvia: Unionida).</title>
        <authorList>
            <person name="Smith C.H."/>
        </authorList>
    </citation>
    <scope>NUCLEOTIDE SEQUENCE</scope>
    <source>
        <strain evidence="3">CHS0354</strain>
    </source>
</reference>
<accession>A0AAE0S152</accession>
<dbReference type="EMBL" id="JAEAOA010002335">
    <property type="protein sequence ID" value="KAK3583376.1"/>
    <property type="molecule type" value="Genomic_DNA"/>
</dbReference>
<keyword evidence="1" id="KW-1133">Transmembrane helix</keyword>
<protein>
    <submittedName>
        <fullName evidence="3">Uncharacterized protein</fullName>
    </submittedName>
</protein>
<evidence type="ECO:0000256" key="1">
    <source>
        <dbReference type="SAM" id="Phobius"/>
    </source>
</evidence>
<feature type="signal peptide" evidence="2">
    <location>
        <begin position="1"/>
        <end position="21"/>
    </location>
</feature>
<dbReference type="Proteomes" id="UP001195483">
    <property type="component" value="Unassembled WGS sequence"/>
</dbReference>
<name>A0AAE0S152_9BIVA</name>
<evidence type="ECO:0000313" key="4">
    <source>
        <dbReference type="Proteomes" id="UP001195483"/>
    </source>
</evidence>
<feature type="chain" id="PRO_5042173655" evidence="2">
    <location>
        <begin position="22"/>
        <end position="337"/>
    </location>
</feature>
<dbReference type="AlphaFoldDB" id="A0AAE0S152"/>
<evidence type="ECO:0000256" key="2">
    <source>
        <dbReference type="SAM" id="SignalP"/>
    </source>
</evidence>
<comment type="caution">
    <text evidence="3">The sequence shown here is derived from an EMBL/GenBank/DDBJ whole genome shotgun (WGS) entry which is preliminary data.</text>
</comment>
<sequence length="337" mass="37333">MVSSVTKVFIVISSLIMHLGCKVVKFGSTESNINTNEKKGNWKKHTSVSATNEKNEEEYDYGVGNEVKNKEETSTALQNSNIVTTTETILSSSVPTYADQENTNRKDYSYTESSKISLTLAIALILVALCVGAVVTAVILCCTQEKWTSHFPSQRAHHASKSSTERSDAVIVMSDIHIPTSGSFDVEPSYNENLSAYNIPVNLGDKNLKQRVPLESNYYEIVFEHGHQRNSLEHPYGCVSAGSDVNPIANNGMEDNEMINKEGNHEYFLIALNEHDGKNATEGSDMKMVEEDHDYFVLTPHEPDGENLTEGNEMGMGENNHDYFVLSPHEPDGETSL</sequence>
<reference evidence="3" key="3">
    <citation type="submission" date="2023-05" db="EMBL/GenBank/DDBJ databases">
        <authorList>
            <person name="Smith C.H."/>
        </authorList>
    </citation>
    <scope>NUCLEOTIDE SEQUENCE</scope>
    <source>
        <strain evidence="3">CHS0354</strain>
        <tissue evidence="3">Mantle</tissue>
    </source>
</reference>
<keyword evidence="2" id="KW-0732">Signal</keyword>